<name>A0A915DVD6_9BILA</name>
<protein>
    <submittedName>
        <fullName evidence="3">Uncharacterized protein</fullName>
    </submittedName>
</protein>
<evidence type="ECO:0000256" key="1">
    <source>
        <dbReference type="SAM" id="MobiDB-lite"/>
    </source>
</evidence>
<dbReference type="AlphaFoldDB" id="A0A915DVD6"/>
<sequence>MFERCFPRRIFQDQLRAGKQSSKDTSMRVQSTIKHSTVLSSLRISGLMGTLQTPPLNSSSSLLSSGNNRKRKAKKALRTLCPDSSSSPLSSGRKKMNRKSNNIKSKSGRKRRNDEADGAEFRQPDAKKRRDSNNSDQLRRSEIGLTQSSSLPMMVDAGVPAKQSKNQNVLPAIYGIRIKQV</sequence>
<keyword evidence="2" id="KW-1185">Reference proteome</keyword>
<evidence type="ECO:0000313" key="3">
    <source>
        <dbReference type="WBParaSite" id="jg24077.2"/>
    </source>
</evidence>
<evidence type="ECO:0000313" key="2">
    <source>
        <dbReference type="Proteomes" id="UP000887574"/>
    </source>
</evidence>
<organism evidence="2 3">
    <name type="scientific">Ditylenchus dipsaci</name>
    <dbReference type="NCBI Taxonomy" id="166011"/>
    <lineage>
        <taxon>Eukaryota</taxon>
        <taxon>Metazoa</taxon>
        <taxon>Ecdysozoa</taxon>
        <taxon>Nematoda</taxon>
        <taxon>Chromadorea</taxon>
        <taxon>Rhabditida</taxon>
        <taxon>Tylenchina</taxon>
        <taxon>Tylenchomorpha</taxon>
        <taxon>Sphaerularioidea</taxon>
        <taxon>Anguinidae</taxon>
        <taxon>Anguininae</taxon>
        <taxon>Ditylenchus</taxon>
    </lineage>
</organism>
<feature type="compositionally biased region" description="Low complexity" evidence="1">
    <location>
        <begin position="56"/>
        <end position="67"/>
    </location>
</feature>
<feature type="compositionally biased region" description="Basic and acidic residues" evidence="1">
    <location>
        <begin position="112"/>
        <end position="142"/>
    </location>
</feature>
<proteinExistence type="predicted"/>
<feature type="region of interest" description="Disordered" evidence="1">
    <location>
        <begin position="51"/>
        <end position="149"/>
    </location>
</feature>
<reference evidence="3" key="1">
    <citation type="submission" date="2022-11" db="UniProtKB">
        <authorList>
            <consortium name="WormBaseParasite"/>
        </authorList>
    </citation>
    <scope>IDENTIFICATION</scope>
</reference>
<feature type="compositionally biased region" description="Basic residues" evidence="1">
    <location>
        <begin position="68"/>
        <end position="77"/>
    </location>
</feature>
<dbReference type="Proteomes" id="UP000887574">
    <property type="component" value="Unplaced"/>
</dbReference>
<accession>A0A915DVD6</accession>
<dbReference type="WBParaSite" id="jg24077.2">
    <property type="protein sequence ID" value="jg24077.2"/>
    <property type="gene ID" value="jg24077"/>
</dbReference>